<comment type="subcellular location">
    <subcellularLocation>
        <location evidence="1 7">Cell membrane</location>
        <topology evidence="1 7">Multi-pass membrane protein</topology>
    </subcellularLocation>
</comment>
<evidence type="ECO:0000256" key="5">
    <source>
        <dbReference type="ARBA" id="ARBA00022989"/>
    </source>
</evidence>
<feature type="transmembrane region" description="Helical" evidence="7">
    <location>
        <begin position="92"/>
        <end position="113"/>
    </location>
</feature>
<feature type="transmembrane region" description="Helical" evidence="7">
    <location>
        <begin position="27"/>
        <end position="52"/>
    </location>
</feature>
<dbReference type="GO" id="GO:0005886">
    <property type="term" value="C:plasma membrane"/>
    <property type="evidence" value="ECO:0007669"/>
    <property type="project" value="UniProtKB-SubCell"/>
</dbReference>
<dbReference type="STRING" id="1036181.SAMN05421756_105197"/>
<evidence type="ECO:0000256" key="3">
    <source>
        <dbReference type="ARBA" id="ARBA00022475"/>
    </source>
</evidence>
<dbReference type="Pfam" id="PF00528">
    <property type="entry name" value="BPD_transp_1"/>
    <property type="match status" value="1"/>
</dbReference>
<evidence type="ECO:0000256" key="6">
    <source>
        <dbReference type="ARBA" id="ARBA00023136"/>
    </source>
</evidence>
<evidence type="ECO:0000313" key="10">
    <source>
        <dbReference type="Proteomes" id="UP000198504"/>
    </source>
</evidence>
<keyword evidence="4 7" id="KW-0812">Transmembrane</keyword>
<keyword evidence="9" id="KW-0762">Sugar transport</keyword>
<organism evidence="9 10">
    <name type="scientific">Microlunatus flavus</name>
    <dbReference type="NCBI Taxonomy" id="1036181"/>
    <lineage>
        <taxon>Bacteria</taxon>
        <taxon>Bacillati</taxon>
        <taxon>Actinomycetota</taxon>
        <taxon>Actinomycetes</taxon>
        <taxon>Propionibacteriales</taxon>
        <taxon>Propionibacteriaceae</taxon>
        <taxon>Microlunatus</taxon>
    </lineage>
</organism>
<dbReference type="EMBL" id="FOFA01000005">
    <property type="protein sequence ID" value="SEQ72526.1"/>
    <property type="molecule type" value="Genomic_DNA"/>
</dbReference>
<dbReference type="Gene3D" id="1.10.3720.10">
    <property type="entry name" value="MetI-like"/>
    <property type="match status" value="1"/>
</dbReference>
<reference evidence="10" key="1">
    <citation type="submission" date="2016-10" db="EMBL/GenBank/DDBJ databases">
        <authorList>
            <person name="Varghese N."/>
            <person name="Submissions S."/>
        </authorList>
    </citation>
    <scope>NUCLEOTIDE SEQUENCE [LARGE SCALE GENOMIC DNA]</scope>
    <source>
        <strain evidence="10">CGMCC 4.6856</strain>
    </source>
</reference>
<keyword evidence="10" id="KW-1185">Reference proteome</keyword>
<dbReference type="Proteomes" id="UP000198504">
    <property type="component" value="Unassembled WGS sequence"/>
</dbReference>
<dbReference type="PROSITE" id="PS50928">
    <property type="entry name" value="ABC_TM1"/>
    <property type="match status" value="1"/>
</dbReference>
<dbReference type="InterPro" id="IPR000515">
    <property type="entry name" value="MetI-like"/>
</dbReference>
<evidence type="ECO:0000256" key="7">
    <source>
        <dbReference type="RuleBase" id="RU363032"/>
    </source>
</evidence>
<dbReference type="InterPro" id="IPR035906">
    <property type="entry name" value="MetI-like_sf"/>
</dbReference>
<sequence>MAVAPALPRAVDAPAPAPARRRAKHRWVFHAVMGPVAFLWVLPLLFVIVVALRSFDDIATNGLGSLPSSFTLEAFGTAWTGGSIGGALRNSLVVTAATVVLVLFLASLSAFALSRYKIPFGRAILLAMLAGNLLPPQILLIPVSKICEMLGIYDRLFALVAVQVGFGLGFFTFVLYGFMRSLPAEVFEAAKIDGAGELRTYAVMVLPLCRPALAALAALESTWVFNDLLWALTVLRTDTKFPITAALLNLQGGYTTSWNVVAAGSLIAAVPTTIVFFAFQRHFVSGLLVGASK</sequence>
<dbReference type="PANTHER" id="PTHR43744:SF8">
    <property type="entry name" value="SN-GLYCEROL-3-PHOSPHATE TRANSPORT SYSTEM PERMEASE PROTEIN UGPE"/>
    <property type="match status" value="1"/>
</dbReference>
<dbReference type="PANTHER" id="PTHR43744">
    <property type="entry name" value="ABC TRANSPORTER PERMEASE PROTEIN MG189-RELATED-RELATED"/>
    <property type="match status" value="1"/>
</dbReference>
<evidence type="ECO:0000256" key="2">
    <source>
        <dbReference type="ARBA" id="ARBA00022448"/>
    </source>
</evidence>
<dbReference type="RefSeq" id="WP_170854130.1">
    <property type="nucleotide sequence ID" value="NZ_FOFA01000005.1"/>
</dbReference>
<keyword evidence="2 7" id="KW-0813">Transport</keyword>
<evidence type="ECO:0000313" key="9">
    <source>
        <dbReference type="EMBL" id="SEQ72526.1"/>
    </source>
</evidence>
<keyword evidence="6 7" id="KW-0472">Membrane</keyword>
<name>A0A1H9ID73_9ACTN</name>
<protein>
    <submittedName>
        <fullName evidence="9">Multiple sugar transport system permease protein</fullName>
    </submittedName>
</protein>
<keyword evidence="5 7" id="KW-1133">Transmembrane helix</keyword>
<evidence type="ECO:0000256" key="1">
    <source>
        <dbReference type="ARBA" id="ARBA00004651"/>
    </source>
</evidence>
<dbReference type="AlphaFoldDB" id="A0A1H9ID73"/>
<dbReference type="SUPFAM" id="SSF161098">
    <property type="entry name" value="MetI-like"/>
    <property type="match status" value="1"/>
</dbReference>
<dbReference type="GO" id="GO:0055085">
    <property type="term" value="P:transmembrane transport"/>
    <property type="evidence" value="ECO:0007669"/>
    <property type="project" value="InterPro"/>
</dbReference>
<proteinExistence type="inferred from homology"/>
<keyword evidence="3" id="KW-1003">Cell membrane</keyword>
<feature type="transmembrane region" description="Helical" evidence="7">
    <location>
        <begin position="125"/>
        <end position="144"/>
    </location>
</feature>
<accession>A0A1H9ID73</accession>
<feature type="transmembrane region" description="Helical" evidence="7">
    <location>
        <begin position="156"/>
        <end position="179"/>
    </location>
</feature>
<dbReference type="CDD" id="cd06261">
    <property type="entry name" value="TM_PBP2"/>
    <property type="match status" value="1"/>
</dbReference>
<comment type="similarity">
    <text evidence="7">Belongs to the binding-protein-dependent transport system permease family.</text>
</comment>
<evidence type="ECO:0000259" key="8">
    <source>
        <dbReference type="PROSITE" id="PS50928"/>
    </source>
</evidence>
<gene>
    <name evidence="9" type="ORF">SAMN05421756_105197</name>
</gene>
<evidence type="ECO:0000256" key="4">
    <source>
        <dbReference type="ARBA" id="ARBA00022692"/>
    </source>
</evidence>
<feature type="domain" description="ABC transmembrane type-1" evidence="8">
    <location>
        <begin position="88"/>
        <end position="279"/>
    </location>
</feature>
<feature type="transmembrane region" description="Helical" evidence="7">
    <location>
        <begin position="258"/>
        <end position="279"/>
    </location>
</feature>